<feature type="transmembrane region" description="Helical" evidence="1">
    <location>
        <begin position="457"/>
        <end position="484"/>
    </location>
</feature>
<keyword evidence="1" id="KW-0812">Transmembrane</keyword>
<dbReference type="EMBL" id="AUWU02000006">
    <property type="protein sequence ID" value="KAH0572246.1"/>
    <property type="molecule type" value="Genomic_DNA"/>
</dbReference>
<dbReference type="AlphaFoldDB" id="V6LCD1"/>
<reference evidence="4" key="2">
    <citation type="submission" date="2020-12" db="EMBL/GenBank/DDBJ databases">
        <title>New Spironucleus salmonicida genome in near-complete chromosomes.</title>
        <authorList>
            <person name="Xu F."/>
            <person name="Kurt Z."/>
            <person name="Jimenez-Gonzalez A."/>
            <person name="Astvaldsson A."/>
            <person name="Andersson J.O."/>
            <person name="Svard S.G."/>
        </authorList>
    </citation>
    <scope>NUCLEOTIDE SEQUENCE</scope>
    <source>
        <strain evidence="4">ATCC 50377</strain>
    </source>
</reference>
<evidence type="ECO:0000256" key="1">
    <source>
        <dbReference type="SAM" id="Phobius"/>
    </source>
</evidence>
<proteinExistence type="predicted"/>
<gene>
    <name evidence="3" type="ORF">SS50377_19028</name>
    <name evidence="4" type="ORF">SS50377_26456</name>
</gene>
<protein>
    <recommendedName>
        <fullName evidence="6">Transmembrane protein</fullName>
    </recommendedName>
</protein>
<feature type="chain" id="PRO_5004749080" description="Transmembrane protein" evidence="2">
    <location>
        <begin position="18"/>
        <end position="495"/>
    </location>
</feature>
<evidence type="ECO:0000256" key="2">
    <source>
        <dbReference type="SAM" id="SignalP"/>
    </source>
</evidence>
<evidence type="ECO:0000313" key="5">
    <source>
        <dbReference type="Proteomes" id="UP000018208"/>
    </source>
</evidence>
<reference evidence="3 4" key="1">
    <citation type="journal article" date="2014" name="PLoS Genet.">
        <title>The Genome of Spironucleus salmonicida Highlights a Fish Pathogen Adapted to Fluctuating Environments.</title>
        <authorList>
            <person name="Xu F."/>
            <person name="Jerlstrom-Hultqvist J."/>
            <person name="Einarsson E."/>
            <person name="Astvaldsson A."/>
            <person name="Svard S.G."/>
            <person name="Andersson J.O."/>
        </authorList>
    </citation>
    <scope>NUCLEOTIDE SEQUENCE</scope>
    <source>
        <strain evidence="4">ATCC 50377</strain>
    </source>
</reference>
<evidence type="ECO:0008006" key="6">
    <source>
        <dbReference type="Google" id="ProtNLM"/>
    </source>
</evidence>
<keyword evidence="1" id="KW-0472">Membrane</keyword>
<feature type="signal peptide" evidence="2">
    <location>
        <begin position="1"/>
        <end position="17"/>
    </location>
</feature>
<evidence type="ECO:0000313" key="4">
    <source>
        <dbReference type="EMBL" id="KAH0572246.1"/>
    </source>
</evidence>
<keyword evidence="1" id="KW-1133">Transmembrane helix</keyword>
<name>V6LCD1_9EUKA</name>
<keyword evidence="5" id="KW-1185">Reference proteome</keyword>
<organism evidence="3">
    <name type="scientific">Spironucleus salmonicida</name>
    <dbReference type="NCBI Taxonomy" id="348837"/>
    <lineage>
        <taxon>Eukaryota</taxon>
        <taxon>Metamonada</taxon>
        <taxon>Diplomonadida</taxon>
        <taxon>Hexamitidae</taxon>
        <taxon>Hexamitinae</taxon>
        <taxon>Spironucleus</taxon>
    </lineage>
</organism>
<sequence length="495" mass="56489">MLLALQIFQTLIYDCYASNTSIIYDLNTNKIQIYLISTQNIRCRALPLGVRANLTINSPNGDKIPLIMTTIDDYDYEKTAVILFHDALPTGVIIGKIYTAQLDIYTYGEIITQYIDNFFIQKSNLQQCYYPNSTAQIFRNHVAVSLQPTGLCITQMQLPAHGTTSYLERIQFTINGVQADLDLLDFDYSDQFQQLKININALFTIDIPFLSGQIVFSSYQNGTIVKFNHEIGQMLLSTVPNFLTAVGVGLWNSKFYLNVSYNSSLYETYLLSKGAQTLFKFSFQLAHKTYSFKMIYNDPLEPDRLIQLRCEDQNIEDIDICKQLVLSQKYDNLNLDIFSVKVDGSIASLYKFTPTVVKTCWTRATGVVQSNKQINASFFSNGQCQHHNAIFVLLSMSLQESKVLKVFGENTAQIIFEADSEFFRQRDFIMRMSMDGEIYEVIIDNVQRVNFNAMETIISTIGVTLIVGCICFAIYGIVRSILFIKRSKLNRKRLT</sequence>
<evidence type="ECO:0000313" key="3">
    <source>
        <dbReference type="EMBL" id="EST41316.1"/>
    </source>
</evidence>
<dbReference type="EMBL" id="KI546170">
    <property type="protein sequence ID" value="EST41316.1"/>
    <property type="molecule type" value="Genomic_DNA"/>
</dbReference>
<dbReference type="Proteomes" id="UP000018208">
    <property type="component" value="Unassembled WGS sequence"/>
</dbReference>
<accession>V6LCD1</accession>
<dbReference type="VEuPathDB" id="GiardiaDB:SS50377_26456"/>
<keyword evidence="2" id="KW-0732">Signal</keyword>